<feature type="compositionally biased region" description="Low complexity" evidence="1">
    <location>
        <begin position="556"/>
        <end position="568"/>
    </location>
</feature>
<dbReference type="PROSITE" id="PS50532">
    <property type="entry name" value="HTH_IS408"/>
    <property type="match status" value="1"/>
</dbReference>
<sequence length="602" mass="67791">MPAERVAMRQAREIIRLKFSASVPTREIARRLGLAPSTVRETLKRLDGAGLAWPSLEDMSDSDLEAALYANRCSKRGHRRHREPDWPAVHQELKRKHVTLMIVRDEYIAINPVGYSYSRFCELYRGFESKLSPTMRQTHAAGERLFVDYAGNGVPVVIDRLTGELRKAQIFVAVLGASSFTFAHAGWTQALPHWIDSHIHALAAIGGVPQLLVPDNTKTAVIKDCHYDPRINRTYAEMAAHCGAAILPARPRKPRDKAKVEQGVLIVERWLLGGLRHKIFYSLAEVNAAIADLMTHLNEERPIRRLGVTRRQLLEEIDRPALKSLPDEPYEFSEWRTCRVGIDYHVEVAAHYYSVPHRFARAEVEARLTVRTIEIFLKGERIAAHLRASGNHGHTTVAEHMPSSHRRYAGWTIERIRTEARQIGPATAALCELILEARSHPEQGFRACLGIVRLVRPFGANRLEAAADRAIDIGARTYASVKSILDKNLDRRPAQKRCPDAAPILHPNIRGPRYYNQERRLAQTSNPRPASRPWSPRDGQGLRRNRRQRRGRRARPSGMAGPPARPRGVLAAGQALCGAAAHRQIAPAGLRRRYRLPHAARS</sequence>
<feature type="compositionally biased region" description="Basic residues" evidence="1">
    <location>
        <begin position="543"/>
        <end position="555"/>
    </location>
</feature>
<feature type="domain" description="Integrase catalytic" evidence="3">
    <location>
        <begin position="129"/>
        <end position="318"/>
    </location>
</feature>
<evidence type="ECO:0000256" key="1">
    <source>
        <dbReference type="SAM" id="MobiDB-lite"/>
    </source>
</evidence>
<evidence type="ECO:0000313" key="5">
    <source>
        <dbReference type="Proteomes" id="UP000198755"/>
    </source>
</evidence>
<dbReference type="InterPro" id="IPR012337">
    <property type="entry name" value="RNaseH-like_sf"/>
</dbReference>
<gene>
    <name evidence="4" type="ORF">SAMN05444581_111100</name>
</gene>
<reference evidence="4 5" key="1">
    <citation type="submission" date="2016-10" db="EMBL/GenBank/DDBJ databases">
        <authorList>
            <person name="de Groot N.N."/>
        </authorList>
    </citation>
    <scope>NUCLEOTIDE SEQUENCE [LARGE SCALE GENOMIC DNA]</scope>
    <source>
        <strain evidence="4 5">NE2</strain>
    </source>
</reference>
<protein>
    <submittedName>
        <fullName evidence="4">Transposase</fullName>
    </submittedName>
</protein>
<name>A0A1I4ASY6_9HYPH</name>
<dbReference type="Pfam" id="PF22483">
    <property type="entry name" value="Mu-transpos_C_2"/>
    <property type="match status" value="1"/>
</dbReference>
<evidence type="ECO:0000259" key="3">
    <source>
        <dbReference type="PROSITE" id="PS50994"/>
    </source>
</evidence>
<dbReference type="PANTHER" id="PTHR35004">
    <property type="entry name" value="TRANSPOSASE RV3428C-RELATED"/>
    <property type="match status" value="1"/>
</dbReference>
<dbReference type="PROSITE" id="PS50994">
    <property type="entry name" value="INTEGRASE"/>
    <property type="match status" value="1"/>
</dbReference>
<dbReference type="STRING" id="1612308.SAMN05444581_111100"/>
<dbReference type="NCBIfam" id="NF033546">
    <property type="entry name" value="transpos_IS21"/>
    <property type="match status" value="1"/>
</dbReference>
<feature type="domain" description="HTH IS408-type" evidence="2">
    <location>
        <begin position="11"/>
        <end position="93"/>
    </location>
</feature>
<feature type="region of interest" description="Disordered" evidence="1">
    <location>
        <begin position="491"/>
        <end position="568"/>
    </location>
</feature>
<dbReference type="GO" id="GO:0015074">
    <property type="term" value="P:DNA integration"/>
    <property type="evidence" value="ECO:0007669"/>
    <property type="project" value="InterPro"/>
</dbReference>
<dbReference type="EMBL" id="FOSN01000011">
    <property type="protein sequence ID" value="SFK59393.1"/>
    <property type="molecule type" value="Genomic_DNA"/>
</dbReference>
<dbReference type="AlphaFoldDB" id="A0A1I4ASY6"/>
<accession>A0A1I4ASY6</accession>
<evidence type="ECO:0000259" key="2">
    <source>
        <dbReference type="PROSITE" id="PS50532"/>
    </source>
</evidence>
<dbReference type="PANTHER" id="PTHR35004:SF8">
    <property type="entry name" value="TRANSPOSASE RV3428C-RELATED"/>
    <property type="match status" value="1"/>
</dbReference>
<keyword evidence="5" id="KW-1185">Reference proteome</keyword>
<dbReference type="SUPFAM" id="SSF53098">
    <property type="entry name" value="Ribonuclease H-like"/>
    <property type="match status" value="1"/>
</dbReference>
<organism evidence="4 5">
    <name type="scientific">Methylocapsa palsarum</name>
    <dbReference type="NCBI Taxonomy" id="1612308"/>
    <lineage>
        <taxon>Bacteria</taxon>
        <taxon>Pseudomonadati</taxon>
        <taxon>Pseudomonadota</taxon>
        <taxon>Alphaproteobacteria</taxon>
        <taxon>Hyphomicrobiales</taxon>
        <taxon>Beijerinckiaceae</taxon>
        <taxon>Methylocapsa</taxon>
    </lineage>
</organism>
<dbReference type="InterPro" id="IPR017895">
    <property type="entry name" value="HTH_IS408/IS1162_type"/>
</dbReference>
<proteinExistence type="predicted"/>
<evidence type="ECO:0000313" key="4">
    <source>
        <dbReference type="EMBL" id="SFK59393.1"/>
    </source>
</evidence>
<dbReference type="InterPro" id="IPR054353">
    <property type="entry name" value="IstA-like_C"/>
</dbReference>
<dbReference type="InterPro" id="IPR001584">
    <property type="entry name" value="Integrase_cat-core"/>
</dbReference>
<dbReference type="Proteomes" id="UP000198755">
    <property type="component" value="Unassembled WGS sequence"/>
</dbReference>